<keyword evidence="2" id="KW-1185">Reference proteome</keyword>
<organism evidence="1 2">
    <name type="scientific">Fodinibius salinus</name>
    <dbReference type="NCBI Taxonomy" id="860790"/>
    <lineage>
        <taxon>Bacteria</taxon>
        <taxon>Pseudomonadati</taxon>
        <taxon>Balneolota</taxon>
        <taxon>Balneolia</taxon>
        <taxon>Balneolales</taxon>
        <taxon>Balneolaceae</taxon>
        <taxon>Fodinibius</taxon>
    </lineage>
</organism>
<evidence type="ECO:0000313" key="1">
    <source>
        <dbReference type="EMBL" id="TYP92734.1"/>
    </source>
</evidence>
<protein>
    <submittedName>
        <fullName evidence="1">Uncharacterized protein</fullName>
    </submittedName>
</protein>
<gene>
    <name evidence="1" type="ORF">LX73_2098</name>
</gene>
<comment type="caution">
    <text evidence="1">The sequence shown here is derived from an EMBL/GenBank/DDBJ whole genome shotgun (WGS) entry which is preliminary data.</text>
</comment>
<dbReference type="EMBL" id="VNHY01000003">
    <property type="protein sequence ID" value="TYP92734.1"/>
    <property type="molecule type" value="Genomic_DNA"/>
</dbReference>
<dbReference type="Proteomes" id="UP000324595">
    <property type="component" value="Unassembled WGS sequence"/>
</dbReference>
<dbReference type="AlphaFoldDB" id="A0A5D3YHD9"/>
<proteinExistence type="predicted"/>
<reference evidence="1 2" key="1">
    <citation type="submission" date="2019-07" db="EMBL/GenBank/DDBJ databases">
        <title>Genomic Encyclopedia of Archaeal and Bacterial Type Strains, Phase II (KMG-II): from individual species to whole genera.</title>
        <authorList>
            <person name="Goeker M."/>
        </authorList>
    </citation>
    <scope>NUCLEOTIDE SEQUENCE [LARGE SCALE GENOMIC DNA]</scope>
    <source>
        <strain evidence="1 2">DSM 21935</strain>
    </source>
</reference>
<name>A0A5D3YHD9_9BACT</name>
<sequence>MKYNRINPHYSNTMSNKSNPSLTLNNDLNQNLSLVEGTFSAEEAREILMALIQSKLKFHNLKNLRSFEQSGQADSKSENRIQELQEMREEVLELINHADKTDQQLQIDSKVNITLENNISDKQ</sequence>
<evidence type="ECO:0000313" key="2">
    <source>
        <dbReference type="Proteomes" id="UP000324595"/>
    </source>
</evidence>
<accession>A0A5D3YHD9</accession>